<evidence type="ECO:0000313" key="2">
    <source>
        <dbReference type="EMBL" id="KIG18487.1"/>
    </source>
</evidence>
<name>A0A0C2DFS6_9BACT</name>
<feature type="region of interest" description="Disordered" evidence="1">
    <location>
        <begin position="15"/>
        <end position="167"/>
    </location>
</feature>
<gene>
    <name evidence="2" type="ORF">DB30_00772</name>
</gene>
<feature type="compositionally biased region" description="Low complexity" evidence="1">
    <location>
        <begin position="129"/>
        <end position="150"/>
    </location>
</feature>
<organism evidence="2 3">
    <name type="scientific">Enhygromyxa salina</name>
    <dbReference type="NCBI Taxonomy" id="215803"/>
    <lineage>
        <taxon>Bacteria</taxon>
        <taxon>Pseudomonadati</taxon>
        <taxon>Myxococcota</taxon>
        <taxon>Polyangia</taxon>
        <taxon>Nannocystales</taxon>
        <taxon>Nannocystaceae</taxon>
        <taxon>Enhygromyxa</taxon>
    </lineage>
</organism>
<dbReference type="Proteomes" id="UP000031599">
    <property type="component" value="Unassembled WGS sequence"/>
</dbReference>
<feature type="compositionally biased region" description="Low complexity" evidence="1">
    <location>
        <begin position="38"/>
        <end position="54"/>
    </location>
</feature>
<proteinExistence type="predicted"/>
<evidence type="ECO:0000256" key="1">
    <source>
        <dbReference type="SAM" id="MobiDB-lite"/>
    </source>
</evidence>
<sequence>MISMGLVLAVTACKSAEDRPNTDPLNDPWLDEIEADEVAVAATPDPAADPSAEPGTDPGTDPAEEPTTAVAPDEDPVAPNDGSEVAAAEPADGSTAEAAKLAGASAPSNKSGAAVAAADPAKPDPAPSEQPAAAPAEQPAVAPAPAEAAPKPQPAEPPAPAPITIADFDGTFRFSGGSAQRQALEEAIEFGANQVAGIIRGIARKRLTKTQIIDDEIKMSVSGDKITFNWSNGSTMTCVIGGPKVSMSFKGDKYLGRVLEKGSKMIVVFDAPDAVKTLVYVLSADRQKLTVHHKLDADQLSEPVTFKLSYTRK</sequence>
<accession>A0A0C2DFS6</accession>
<dbReference type="EMBL" id="JMCC02000011">
    <property type="protein sequence ID" value="KIG18487.1"/>
    <property type="molecule type" value="Genomic_DNA"/>
</dbReference>
<feature type="compositionally biased region" description="Pro residues" evidence="1">
    <location>
        <begin position="151"/>
        <end position="161"/>
    </location>
</feature>
<protein>
    <submittedName>
        <fullName evidence="2">Uncharacterized protein</fullName>
    </submittedName>
</protein>
<comment type="caution">
    <text evidence="2">The sequence shown here is derived from an EMBL/GenBank/DDBJ whole genome shotgun (WGS) entry which is preliminary data.</text>
</comment>
<dbReference type="AlphaFoldDB" id="A0A0C2DFS6"/>
<evidence type="ECO:0000313" key="3">
    <source>
        <dbReference type="Proteomes" id="UP000031599"/>
    </source>
</evidence>
<reference evidence="2 3" key="1">
    <citation type="submission" date="2014-12" db="EMBL/GenBank/DDBJ databases">
        <title>Genome assembly of Enhygromyxa salina DSM 15201.</title>
        <authorList>
            <person name="Sharma G."/>
            <person name="Subramanian S."/>
        </authorList>
    </citation>
    <scope>NUCLEOTIDE SEQUENCE [LARGE SCALE GENOMIC DNA]</scope>
    <source>
        <strain evidence="2 3">DSM 15201</strain>
    </source>
</reference>